<evidence type="ECO:0000313" key="2">
    <source>
        <dbReference type="EMBL" id="KAJ6959728.1"/>
    </source>
</evidence>
<proteinExistence type="predicted"/>
<feature type="compositionally biased region" description="Polar residues" evidence="1">
    <location>
        <begin position="28"/>
        <end position="41"/>
    </location>
</feature>
<dbReference type="AlphaFoldDB" id="A0AAD6PSL7"/>
<feature type="compositionally biased region" description="Polar residues" evidence="1">
    <location>
        <begin position="1"/>
        <end position="10"/>
    </location>
</feature>
<accession>A0AAD6PSL7</accession>
<gene>
    <name evidence="2" type="ORF">NC653_037934</name>
</gene>
<name>A0AAD6PSL7_9ROSI</name>
<evidence type="ECO:0000313" key="3">
    <source>
        <dbReference type="Proteomes" id="UP001164929"/>
    </source>
</evidence>
<dbReference type="Proteomes" id="UP001164929">
    <property type="component" value="Chromosome 17"/>
</dbReference>
<sequence>MNTPLNTNSSTKHHPASRALIPDEKNNLRPNLPTNNHQPKTSSNSSSPLTRSSQQKLLQTHRTIAHLVFVYVL</sequence>
<dbReference type="EMBL" id="JAQIZT010000017">
    <property type="protein sequence ID" value="KAJ6959728.1"/>
    <property type="molecule type" value="Genomic_DNA"/>
</dbReference>
<organism evidence="2 3">
    <name type="scientific">Populus alba x Populus x berolinensis</name>
    <dbReference type="NCBI Taxonomy" id="444605"/>
    <lineage>
        <taxon>Eukaryota</taxon>
        <taxon>Viridiplantae</taxon>
        <taxon>Streptophyta</taxon>
        <taxon>Embryophyta</taxon>
        <taxon>Tracheophyta</taxon>
        <taxon>Spermatophyta</taxon>
        <taxon>Magnoliopsida</taxon>
        <taxon>eudicotyledons</taxon>
        <taxon>Gunneridae</taxon>
        <taxon>Pentapetalae</taxon>
        <taxon>rosids</taxon>
        <taxon>fabids</taxon>
        <taxon>Malpighiales</taxon>
        <taxon>Salicaceae</taxon>
        <taxon>Saliceae</taxon>
        <taxon>Populus</taxon>
    </lineage>
</organism>
<reference evidence="2" key="1">
    <citation type="journal article" date="2023" name="Mol. Ecol. Resour.">
        <title>Chromosome-level genome assembly of a triploid poplar Populus alba 'Berolinensis'.</title>
        <authorList>
            <person name="Chen S."/>
            <person name="Yu Y."/>
            <person name="Wang X."/>
            <person name="Wang S."/>
            <person name="Zhang T."/>
            <person name="Zhou Y."/>
            <person name="He R."/>
            <person name="Meng N."/>
            <person name="Wang Y."/>
            <person name="Liu W."/>
            <person name="Liu Z."/>
            <person name="Liu J."/>
            <person name="Guo Q."/>
            <person name="Huang H."/>
            <person name="Sederoff R.R."/>
            <person name="Wang G."/>
            <person name="Qu G."/>
            <person name="Chen S."/>
        </authorList>
    </citation>
    <scope>NUCLEOTIDE SEQUENCE</scope>
    <source>
        <strain evidence="2">SC-2020</strain>
    </source>
</reference>
<protein>
    <submittedName>
        <fullName evidence="2">Uncharacterized protein</fullName>
    </submittedName>
</protein>
<comment type="caution">
    <text evidence="2">The sequence shown here is derived from an EMBL/GenBank/DDBJ whole genome shotgun (WGS) entry which is preliminary data.</text>
</comment>
<keyword evidence="3" id="KW-1185">Reference proteome</keyword>
<feature type="compositionally biased region" description="Low complexity" evidence="1">
    <location>
        <begin position="42"/>
        <end position="53"/>
    </location>
</feature>
<feature type="region of interest" description="Disordered" evidence="1">
    <location>
        <begin position="1"/>
        <end position="59"/>
    </location>
</feature>
<evidence type="ECO:0000256" key="1">
    <source>
        <dbReference type="SAM" id="MobiDB-lite"/>
    </source>
</evidence>